<protein>
    <submittedName>
        <fullName evidence="1">Uncharacterized protein</fullName>
    </submittedName>
</protein>
<dbReference type="OrthoDB" id="3471576at2"/>
<comment type="caution">
    <text evidence="1">The sequence shown here is derived from an EMBL/GenBank/DDBJ whole genome shotgun (WGS) entry which is preliminary data.</text>
</comment>
<dbReference type="Pfam" id="PF15589">
    <property type="entry name" value="Imm21"/>
    <property type="match status" value="1"/>
</dbReference>
<dbReference type="AlphaFoldDB" id="A0A368KPZ6"/>
<accession>A0A368KPZ6</accession>
<evidence type="ECO:0000313" key="2">
    <source>
        <dbReference type="Proteomes" id="UP000253562"/>
    </source>
</evidence>
<dbReference type="EMBL" id="QPEX01000039">
    <property type="protein sequence ID" value="RCS43244.1"/>
    <property type="molecule type" value="Genomic_DNA"/>
</dbReference>
<name>A0A368KPZ6_9BACT</name>
<proteinExistence type="predicted"/>
<sequence length="168" mass="18536">MRWFNTAGGPFVILPIEILPTWGGFEESSFAGFASPDYDEACQILDFVGVISNGRDSALVLADEPHQTAIRVTSSGILLIRWIHAASESKVLDAIQEIGENSFVLDKYLDIRSSEMVMFDSAIPGSSVNVDDWGRFSLSMGRNVIETVEYSGEETCIILHRIRLSSES</sequence>
<reference evidence="1 2" key="1">
    <citation type="submission" date="2018-07" db="EMBL/GenBank/DDBJ databases">
        <title>Comparative genomes isolates from brazilian mangrove.</title>
        <authorList>
            <person name="De Araujo J.E."/>
            <person name="Taketani R.G."/>
            <person name="Silva M.C.P."/>
            <person name="Lourenco M.V."/>
            <person name="Oliveira V.M."/>
            <person name="Andreote F.D."/>
        </authorList>
    </citation>
    <scope>NUCLEOTIDE SEQUENCE [LARGE SCALE GENOMIC DNA]</scope>
    <source>
        <strain evidence="1 2">HEX PRIS-MGV</strain>
    </source>
</reference>
<organism evidence="1 2">
    <name type="scientific">Bremerella cremea</name>
    <dbReference type="NCBI Taxonomy" id="1031537"/>
    <lineage>
        <taxon>Bacteria</taxon>
        <taxon>Pseudomonadati</taxon>
        <taxon>Planctomycetota</taxon>
        <taxon>Planctomycetia</taxon>
        <taxon>Pirellulales</taxon>
        <taxon>Pirellulaceae</taxon>
        <taxon>Bremerella</taxon>
    </lineage>
</organism>
<evidence type="ECO:0000313" key="1">
    <source>
        <dbReference type="EMBL" id="RCS43244.1"/>
    </source>
</evidence>
<dbReference type="RefSeq" id="WP_114370948.1">
    <property type="nucleotide sequence ID" value="NZ_QPEX01000039.1"/>
</dbReference>
<dbReference type="Proteomes" id="UP000253562">
    <property type="component" value="Unassembled WGS sequence"/>
</dbReference>
<gene>
    <name evidence="1" type="ORF">DTL42_18990</name>
</gene>
<dbReference type="InterPro" id="IPR028961">
    <property type="entry name" value="Imm21"/>
</dbReference>